<organism evidence="3 4">
    <name type="scientific">Luteibacter anthropi</name>
    <dbReference type="NCBI Taxonomy" id="564369"/>
    <lineage>
        <taxon>Bacteria</taxon>
        <taxon>Pseudomonadati</taxon>
        <taxon>Pseudomonadota</taxon>
        <taxon>Gammaproteobacteria</taxon>
        <taxon>Lysobacterales</taxon>
        <taxon>Rhodanobacteraceae</taxon>
        <taxon>Luteibacter</taxon>
    </lineage>
</organism>
<sequence>MSTTSVVPRAIVFEDHPGLSSALADLLKERLGYDVAASAACIEDALRVAHVERCDVAVVDLDLQGVMAYPALDELKRRGIPYVLATGAMPLDIPTRYHAPLVHKPYSANQLEKAIREASEARRLS</sequence>
<evidence type="ECO:0000256" key="1">
    <source>
        <dbReference type="PROSITE-ProRule" id="PRU00169"/>
    </source>
</evidence>
<feature type="modified residue" description="4-aspartylphosphate" evidence="1">
    <location>
        <position position="60"/>
    </location>
</feature>
<dbReference type="InterPro" id="IPR011006">
    <property type="entry name" value="CheY-like_superfamily"/>
</dbReference>
<name>A0A7X5UB31_9GAMM</name>
<keyword evidence="1" id="KW-0597">Phosphoprotein</keyword>
<dbReference type="PROSITE" id="PS50110">
    <property type="entry name" value="RESPONSE_REGULATORY"/>
    <property type="match status" value="1"/>
</dbReference>
<evidence type="ECO:0000313" key="3">
    <source>
        <dbReference type="EMBL" id="NII07077.1"/>
    </source>
</evidence>
<dbReference type="Proteomes" id="UP000490980">
    <property type="component" value="Unassembled WGS sequence"/>
</dbReference>
<dbReference type="RefSeq" id="WP_166948650.1">
    <property type="nucleotide sequence ID" value="NZ_CP077072.1"/>
</dbReference>
<reference evidence="3 4" key="1">
    <citation type="submission" date="2020-03" db="EMBL/GenBank/DDBJ databases">
        <authorList>
            <person name="Lai Q."/>
        </authorList>
    </citation>
    <scope>NUCLEOTIDE SEQUENCE [LARGE SCALE GENOMIC DNA]</scope>
    <source>
        <strain evidence="3 4">CCUG 25036</strain>
    </source>
</reference>
<dbReference type="InterPro" id="IPR001789">
    <property type="entry name" value="Sig_transdc_resp-reg_receiver"/>
</dbReference>
<dbReference type="GO" id="GO:0000160">
    <property type="term" value="P:phosphorelay signal transduction system"/>
    <property type="evidence" value="ECO:0007669"/>
    <property type="project" value="InterPro"/>
</dbReference>
<dbReference type="Gene3D" id="3.40.50.2300">
    <property type="match status" value="1"/>
</dbReference>
<dbReference type="SUPFAM" id="SSF52172">
    <property type="entry name" value="CheY-like"/>
    <property type="match status" value="1"/>
</dbReference>
<feature type="domain" description="Response regulatory" evidence="2">
    <location>
        <begin position="9"/>
        <end position="119"/>
    </location>
</feature>
<dbReference type="EMBL" id="JAARLZ010000006">
    <property type="protein sequence ID" value="NII07077.1"/>
    <property type="molecule type" value="Genomic_DNA"/>
</dbReference>
<comment type="caution">
    <text evidence="3">The sequence shown here is derived from an EMBL/GenBank/DDBJ whole genome shotgun (WGS) entry which is preliminary data.</text>
</comment>
<dbReference type="Pfam" id="PF00072">
    <property type="entry name" value="Response_reg"/>
    <property type="match status" value="1"/>
</dbReference>
<keyword evidence="4" id="KW-1185">Reference proteome</keyword>
<evidence type="ECO:0000313" key="4">
    <source>
        <dbReference type="Proteomes" id="UP000490980"/>
    </source>
</evidence>
<evidence type="ECO:0000259" key="2">
    <source>
        <dbReference type="PROSITE" id="PS50110"/>
    </source>
</evidence>
<gene>
    <name evidence="3" type="ORF">HBF25_11825</name>
</gene>
<dbReference type="AlphaFoldDB" id="A0A7X5UB31"/>
<proteinExistence type="predicted"/>
<accession>A0A7X5UB31</accession>
<protein>
    <submittedName>
        <fullName evidence="3">Response regulator transcription factor</fullName>
    </submittedName>
</protein>